<dbReference type="AlphaFoldDB" id="A0AA39U149"/>
<dbReference type="GO" id="GO:0004197">
    <property type="term" value="F:cysteine-type endopeptidase activity"/>
    <property type="evidence" value="ECO:0007669"/>
    <property type="project" value="InterPro"/>
</dbReference>
<protein>
    <submittedName>
        <fullName evidence="3">Caspase domain-containing protein</fullName>
    </submittedName>
</protein>
<dbReference type="GO" id="GO:0005737">
    <property type="term" value="C:cytoplasm"/>
    <property type="evidence" value="ECO:0007669"/>
    <property type="project" value="TreeGrafter"/>
</dbReference>
<sequence>MGLVVSKTITVINAIFSIEKDQESRKKSLSDHGHRTQRNTTYNRLSCEISLKRKDEEHIARNTGVTMDSHDHVSFLSKLCREGNLAYTKFLTRLNALRIQYFKLSSSLFGPHKTSNGIDASRSWAVVIGIDAYENIRRLNGCVTDAQSFQEYLTTKLGVPEERIQLLLGPKKDAFPKSSKYPDDLTYPTRTNITTTLRSLIDNPHIERGDNIIIYYAGHGASYPFSGCKDVENPDHQDTRSIEAFCPIDCNSVDKNGKPVHDISNREFNTILTLISRAKGHHITVILDCCHAAGVSREVPQQGAPTCRTTEPATLTDMLYVGHKFLKDLPGYRSILDPNWTGDEEPHVLLAACEADQVANEMWMDKEDGSSIRTNAARRRHMWTFLIAWVVLVGRLQSLLEDIGMITFFTSPVKLSDFAWTTELSFNKCLFNGVASIVRQGRIEALAVDGAAWEIYEGQGELGGGGFPSISLGVAPQKQKKN</sequence>
<organism evidence="3 4">
    <name type="scientific">Armillaria novae-zelandiae</name>
    <dbReference type="NCBI Taxonomy" id="153914"/>
    <lineage>
        <taxon>Eukaryota</taxon>
        <taxon>Fungi</taxon>
        <taxon>Dikarya</taxon>
        <taxon>Basidiomycota</taxon>
        <taxon>Agaricomycotina</taxon>
        <taxon>Agaricomycetes</taxon>
        <taxon>Agaricomycetidae</taxon>
        <taxon>Agaricales</taxon>
        <taxon>Marasmiineae</taxon>
        <taxon>Physalacriaceae</taxon>
        <taxon>Armillaria</taxon>
    </lineage>
</organism>
<evidence type="ECO:0000313" key="4">
    <source>
        <dbReference type="Proteomes" id="UP001175227"/>
    </source>
</evidence>
<keyword evidence="4" id="KW-1185">Reference proteome</keyword>
<dbReference type="EMBL" id="JAUEPR010000023">
    <property type="protein sequence ID" value="KAK0475377.1"/>
    <property type="molecule type" value="Genomic_DNA"/>
</dbReference>
<accession>A0AA39U149</accession>
<evidence type="ECO:0000313" key="3">
    <source>
        <dbReference type="EMBL" id="KAK0475377.1"/>
    </source>
</evidence>
<comment type="similarity">
    <text evidence="1">Belongs to the peptidase C14B family.</text>
</comment>
<evidence type="ECO:0000256" key="1">
    <source>
        <dbReference type="ARBA" id="ARBA00009005"/>
    </source>
</evidence>
<dbReference type="GO" id="GO:0006508">
    <property type="term" value="P:proteolysis"/>
    <property type="evidence" value="ECO:0007669"/>
    <property type="project" value="InterPro"/>
</dbReference>
<reference evidence="3" key="1">
    <citation type="submission" date="2023-06" db="EMBL/GenBank/DDBJ databases">
        <authorList>
            <consortium name="Lawrence Berkeley National Laboratory"/>
            <person name="Ahrendt S."/>
            <person name="Sahu N."/>
            <person name="Indic B."/>
            <person name="Wong-Bajracharya J."/>
            <person name="Merenyi Z."/>
            <person name="Ke H.-M."/>
            <person name="Monk M."/>
            <person name="Kocsube S."/>
            <person name="Drula E."/>
            <person name="Lipzen A."/>
            <person name="Balint B."/>
            <person name="Henrissat B."/>
            <person name="Andreopoulos B."/>
            <person name="Martin F.M."/>
            <person name="Harder C.B."/>
            <person name="Rigling D."/>
            <person name="Ford K.L."/>
            <person name="Foster G.D."/>
            <person name="Pangilinan J."/>
            <person name="Papanicolaou A."/>
            <person name="Barry K."/>
            <person name="LaButti K."/>
            <person name="Viragh M."/>
            <person name="Koriabine M."/>
            <person name="Yan M."/>
            <person name="Riley R."/>
            <person name="Champramary S."/>
            <person name="Plett K.L."/>
            <person name="Tsai I.J."/>
            <person name="Slot J."/>
            <person name="Sipos G."/>
            <person name="Plett J."/>
            <person name="Nagy L.G."/>
            <person name="Grigoriev I.V."/>
        </authorList>
    </citation>
    <scope>NUCLEOTIDE SEQUENCE</scope>
    <source>
        <strain evidence="3">ICMP 16352</strain>
    </source>
</reference>
<dbReference type="Pfam" id="PF00656">
    <property type="entry name" value="Peptidase_C14"/>
    <property type="match status" value="1"/>
</dbReference>
<dbReference type="Proteomes" id="UP001175227">
    <property type="component" value="Unassembled WGS sequence"/>
</dbReference>
<name>A0AA39U149_9AGAR</name>
<dbReference type="PANTHER" id="PTHR48104:SF30">
    <property type="entry name" value="METACASPASE-1"/>
    <property type="match status" value="1"/>
</dbReference>
<feature type="domain" description="Peptidase C14 caspase" evidence="2">
    <location>
        <begin position="122"/>
        <end position="361"/>
    </location>
</feature>
<dbReference type="PANTHER" id="PTHR48104">
    <property type="entry name" value="METACASPASE-4"/>
    <property type="match status" value="1"/>
</dbReference>
<dbReference type="InterPro" id="IPR050452">
    <property type="entry name" value="Metacaspase"/>
</dbReference>
<gene>
    <name evidence="3" type="ORF">IW261DRAFT_1595398</name>
</gene>
<comment type="caution">
    <text evidence="3">The sequence shown here is derived from an EMBL/GenBank/DDBJ whole genome shotgun (WGS) entry which is preliminary data.</text>
</comment>
<dbReference type="InterPro" id="IPR011600">
    <property type="entry name" value="Pept_C14_caspase"/>
</dbReference>
<evidence type="ECO:0000259" key="2">
    <source>
        <dbReference type="Pfam" id="PF00656"/>
    </source>
</evidence>
<proteinExistence type="inferred from homology"/>
<dbReference type="Gene3D" id="3.40.50.1460">
    <property type="match status" value="1"/>
</dbReference>